<comment type="caution">
    <text evidence="3">The sequence shown here is derived from an EMBL/GenBank/DDBJ whole genome shotgun (WGS) entry which is preliminary data.</text>
</comment>
<evidence type="ECO:0000313" key="4">
    <source>
        <dbReference type="Proteomes" id="UP001598251"/>
    </source>
</evidence>
<keyword evidence="4" id="KW-1185">Reference proteome</keyword>
<keyword evidence="2" id="KW-0732">Signal</keyword>
<evidence type="ECO:0000256" key="1">
    <source>
        <dbReference type="SAM" id="MobiDB-lite"/>
    </source>
</evidence>
<feature type="chain" id="PRO_5047503013" description="Membrane lipoprotein" evidence="2">
    <location>
        <begin position="34"/>
        <end position="236"/>
    </location>
</feature>
<feature type="region of interest" description="Disordered" evidence="1">
    <location>
        <begin position="197"/>
        <end position="236"/>
    </location>
</feature>
<evidence type="ECO:0008006" key="5">
    <source>
        <dbReference type="Google" id="ProtNLM"/>
    </source>
</evidence>
<feature type="region of interest" description="Disordered" evidence="1">
    <location>
        <begin position="36"/>
        <end position="59"/>
    </location>
</feature>
<evidence type="ECO:0000256" key="2">
    <source>
        <dbReference type="SAM" id="SignalP"/>
    </source>
</evidence>
<feature type="compositionally biased region" description="Basic and acidic residues" evidence="1">
    <location>
        <begin position="204"/>
        <end position="219"/>
    </location>
</feature>
<dbReference type="Proteomes" id="UP001598251">
    <property type="component" value="Unassembled WGS sequence"/>
</dbReference>
<proteinExistence type="predicted"/>
<name>A0ABW6EA45_9ACTN</name>
<dbReference type="EMBL" id="JBHXOF010000001">
    <property type="protein sequence ID" value="MFD4212032.1"/>
    <property type="molecule type" value="Genomic_DNA"/>
</dbReference>
<reference evidence="3 4" key="1">
    <citation type="submission" date="2024-09" db="EMBL/GenBank/DDBJ databases">
        <title>The Natural Products Discovery Center: Release of the First 8490 Sequenced Strains for Exploring Actinobacteria Biosynthetic Diversity.</title>
        <authorList>
            <person name="Kalkreuter E."/>
            <person name="Kautsar S.A."/>
            <person name="Yang D."/>
            <person name="Bader C.D."/>
            <person name="Teijaro C.N."/>
            <person name="Fluegel L."/>
            <person name="Davis C.M."/>
            <person name="Simpson J.R."/>
            <person name="Lauterbach L."/>
            <person name="Steele A.D."/>
            <person name="Gui C."/>
            <person name="Meng S."/>
            <person name="Li G."/>
            <person name="Viehrig K."/>
            <person name="Ye F."/>
            <person name="Su P."/>
            <person name="Kiefer A.F."/>
            <person name="Nichols A."/>
            <person name="Cepeda A.J."/>
            <person name="Yan W."/>
            <person name="Fan B."/>
            <person name="Jiang Y."/>
            <person name="Adhikari A."/>
            <person name="Zheng C.-J."/>
            <person name="Schuster L."/>
            <person name="Cowan T.M."/>
            <person name="Smanski M.J."/>
            <person name="Chevrette M.G."/>
            <person name="De Carvalho L.P.S."/>
            <person name="Shen B."/>
        </authorList>
    </citation>
    <scope>NUCLEOTIDE SEQUENCE [LARGE SCALE GENOMIC DNA]</scope>
    <source>
        <strain evidence="3 4">NPDC058546</strain>
    </source>
</reference>
<evidence type="ECO:0000313" key="3">
    <source>
        <dbReference type="EMBL" id="MFD4212032.1"/>
    </source>
</evidence>
<accession>A0ABW6EA45</accession>
<sequence>MTSRSRSPRLRPLRLTTTLTMTLALALALTATGCGNEPAPDTRAAGPSGSAGPAPDRAELEARASAAQLVAEHVWVTEAAGYALARQSVGVLGDDGFGSVYTEPDGGQIKLSVERLPHADADCTDGPAAGSEQEPLVTCERDGEQWYRATESGHAYAREQGDLVVTLSGERQEVDRATLRSAALAAHRADDYELDRVLPPAGEPAERQPVERQPVERGDLPPVGDGAPNNEVGASG</sequence>
<dbReference type="PROSITE" id="PS51257">
    <property type="entry name" value="PROKAR_LIPOPROTEIN"/>
    <property type="match status" value="1"/>
</dbReference>
<organism evidence="3 4">
    <name type="scientific">Streptomyces sindenensis</name>
    <dbReference type="NCBI Taxonomy" id="67363"/>
    <lineage>
        <taxon>Bacteria</taxon>
        <taxon>Bacillati</taxon>
        <taxon>Actinomycetota</taxon>
        <taxon>Actinomycetes</taxon>
        <taxon>Kitasatosporales</taxon>
        <taxon>Streptomycetaceae</taxon>
        <taxon>Streptomyces</taxon>
    </lineage>
</organism>
<dbReference type="RefSeq" id="WP_382824258.1">
    <property type="nucleotide sequence ID" value="NZ_JBHXLY010000002.1"/>
</dbReference>
<gene>
    <name evidence="3" type="ORF">ACFWSS_03855</name>
</gene>
<protein>
    <recommendedName>
        <fullName evidence="5">Membrane lipoprotein</fullName>
    </recommendedName>
</protein>
<feature type="signal peptide" evidence="2">
    <location>
        <begin position="1"/>
        <end position="33"/>
    </location>
</feature>
<feature type="compositionally biased region" description="Low complexity" evidence="1">
    <location>
        <begin position="44"/>
        <end position="55"/>
    </location>
</feature>